<feature type="compositionally biased region" description="Basic and acidic residues" evidence="1">
    <location>
        <begin position="99"/>
        <end position="113"/>
    </location>
</feature>
<dbReference type="AlphaFoldDB" id="A0A8H6K3V6"/>
<gene>
    <name evidence="2" type="ORF">CMUS01_10329</name>
</gene>
<name>A0A8H6K3V6_9PEZI</name>
<protein>
    <submittedName>
        <fullName evidence="2">Uncharacterized protein</fullName>
    </submittedName>
</protein>
<proteinExistence type="predicted"/>
<sequence>MSDAVAVAVGSSSIGDAAIGRGDVRVGPIDGLFRQATADGTRGVESSKPVNVQQRPHPHPMHSLNYRSEPGTLRSSLAEKLSIGSVHPSPPSGCSVDRVGPRIPKEHEKNGETARIPRNDKQDKYSVDVGSYSAHCTDVIHAVDCWLATSIAARLLVASPSPFLSATCQSAPLLHVLALAHLGLSFLVVPAANQH</sequence>
<organism evidence="2 3">
    <name type="scientific">Colletotrichum musicola</name>
    <dbReference type="NCBI Taxonomy" id="2175873"/>
    <lineage>
        <taxon>Eukaryota</taxon>
        <taxon>Fungi</taxon>
        <taxon>Dikarya</taxon>
        <taxon>Ascomycota</taxon>
        <taxon>Pezizomycotina</taxon>
        <taxon>Sordariomycetes</taxon>
        <taxon>Hypocreomycetidae</taxon>
        <taxon>Glomerellales</taxon>
        <taxon>Glomerellaceae</taxon>
        <taxon>Colletotrichum</taxon>
        <taxon>Colletotrichum orchidearum species complex</taxon>
    </lineage>
</organism>
<keyword evidence="3" id="KW-1185">Reference proteome</keyword>
<reference evidence="2" key="1">
    <citation type="journal article" date="2020" name="Phytopathology">
        <title>Genome Sequence Resources of Colletotrichum truncatum, C. plurivorum, C. musicola, and C. sojae: Four Species Pathogenic to Soybean (Glycine max).</title>
        <authorList>
            <person name="Rogerio F."/>
            <person name="Boufleur T.R."/>
            <person name="Ciampi-Guillardi M."/>
            <person name="Sukno S.A."/>
            <person name="Thon M.R."/>
            <person name="Massola Junior N.S."/>
            <person name="Baroncelli R."/>
        </authorList>
    </citation>
    <scope>NUCLEOTIDE SEQUENCE</scope>
    <source>
        <strain evidence="2">LFN0074</strain>
    </source>
</reference>
<evidence type="ECO:0000313" key="3">
    <source>
        <dbReference type="Proteomes" id="UP000639643"/>
    </source>
</evidence>
<feature type="region of interest" description="Disordered" evidence="1">
    <location>
        <begin position="39"/>
        <end position="67"/>
    </location>
</feature>
<accession>A0A8H6K3V6</accession>
<comment type="caution">
    <text evidence="2">The sequence shown here is derived from an EMBL/GenBank/DDBJ whole genome shotgun (WGS) entry which is preliminary data.</text>
</comment>
<feature type="region of interest" description="Disordered" evidence="1">
    <location>
        <begin position="84"/>
        <end position="113"/>
    </location>
</feature>
<evidence type="ECO:0000313" key="2">
    <source>
        <dbReference type="EMBL" id="KAF6824248.1"/>
    </source>
</evidence>
<dbReference type="EMBL" id="WIGM01000473">
    <property type="protein sequence ID" value="KAF6824248.1"/>
    <property type="molecule type" value="Genomic_DNA"/>
</dbReference>
<evidence type="ECO:0000256" key="1">
    <source>
        <dbReference type="SAM" id="MobiDB-lite"/>
    </source>
</evidence>
<dbReference type="Proteomes" id="UP000639643">
    <property type="component" value="Unassembled WGS sequence"/>
</dbReference>